<dbReference type="InterPro" id="IPR053183">
    <property type="entry name" value="ASL1"/>
</dbReference>
<dbReference type="Pfam" id="PF11790">
    <property type="entry name" value="Glyco_hydro_cc"/>
    <property type="match status" value="1"/>
</dbReference>
<gene>
    <name evidence="2" type="ORF">FOE67_11540</name>
</gene>
<evidence type="ECO:0000313" key="3">
    <source>
        <dbReference type="Proteomes" id="UP000530234"/>
    </source>
</evidence>
<dbReference type="PANTHER" id="PTHR34154:SF3">
    <property type="entry name" value="ALKALI-SENSITIVE LINKAGE PROTEIN 1"/>
    <property type="match status" value="1"/>
</dbReference>
<name>A0A7W3T3F1_9ACTN</name>
<evidence type="ECO:0000313" key="2">
    <source>
        <dbReference type="EMBL" id="MBB0230131.1"/>
    </source>
</evidence>
<dbReference type="AlphaFoldDB" id="A0A7W3T3F1"/>
<dbReference type="PANTHER" id="PTHR34154">
    <property type="entry name" value="ALKALI-SENSITIVE LINKAGE PROTEIN 1"/>
    <property type="match status" value="1"/>
</dbReference>
<accession>A0A7W3T3F1</accession>
<protein>
    <submittedName>
        <fullName evidence="2">RNA polymerase</fullName>
    </submittedName>
</protein>
<reference evidence="3" key="1">
    <citation type="submission" date="2019-10" db="EMBL/GenBank/DDBJ databases">
        <title>Streptomyces sp. nov., a novel actinobacterium isolated from alkaline environment.</title>
        <authorList>
            <person name="Golinska P."/>
        </authorList>
    </citation>
    <scope>NUCLEOTIDE SEQUENCE [LARGE SCALE GENOMIC DNA]</scope>
    <source>
        <strain evidence="3">DSM 42108</strain>
    </source>
</reference>
<sequence length="275" mass="29850">MAPREVARLLGGQPDLTGVQRGQIGVVAHFLRGAKGVAAWPFDGSGTALRESGSAWYYTWATTPLGIDAPPGVEFVPMIWGADFVTPQALAEARAAGPYLLGFNEPDLGEQANMGVEEALDLWPHLEATGNILGSPAVAYGGDTPDGWLDRFMRGAEARGLRVDFIALHWYGSDFRTEAAVEHLRSYLTAVHERYGKPIWLTEYALIDFSHGTRYPSEAEQAAFVTASTRMLESLPFLERYAWFGLGTEEEGPGTALFRSGGVPTDKGLAFRDAP</sequence>
<dbReference type="InterPro" id="IPR024655">
    <property type="entry name" value="Asl1_glyco_hydro_catalytic"/>
</dbReference>
<proteinExistence type="predicted"/>
<dbReference type="SUPFAM" id="SSF51445">
    <property type="entry name" value="(Trans)glycosidases"/>
    <property type="match status" value="1"/>
</dbReference>
<dbReference type="Proteomes" id="UP000530234">
    <property type="component" value="Unassembled WGS sequence"/>
</dbReference>
<organism evidence="2 3">
    <name type="scientific">Streptomyces calidiresistens</name>
    <dbReference type="NCBI Taxonomy" id="1485586"/>
    <lineage>
        <taxon>Bacteria</taxon>
        <taxon>Bacillati</taxon>
        <taxon>Actinomycetota</taxon>
        <taxon>Actinomycetes</taxon>
        <taxon>Kitasatosporales</taxon>
        <taxon>Streptomycetaceae</taxon>
        <taxon>Streptomyces</taxon>
    </lineage>
</organism>
<dbReference type="Gene3D" id="3.20.20.80">
    <property type="entry name" value="Glycosidases"/>
    <property type="match status" value="1"/>
</dbReference>
<dbReference type="EMBL" id="VKHS01000225">
    <property type="protein sequence ID" value="MBB0230131.1"/>
    <property type="molecule type" value="Genomic_DNA"/>
</dbReference>
<dbReference type="InterPro" id="IPR017853">
    <property type="entry name" value="GH"/>
</dbReference>
<feature type="domain" description="Asl1-like glycosyl hydrolase catalytic" evidence="1">
    <location>
        <begin position="50"/>
        <end position="268"/>
    </location>
</feature>
<dbReference type="GO" id="GO:0071966">
    <property type="term" value="P:fungal-type cell wall polysaccharide metabolic process"/>
    <property type="evidence" value="ECO:0007669"/>
    <property type="project" value="TreeGrafter"/>
</dbReference>
<comment type="caution">
    <text evidence="2">The sequence shown here is derived from an EMBL/GenBank/DDBJ whole genome shotgun (WGS) entry which is preliminary data.</text>
</comment>
<keyword evidence="3" id="KW-1185">Reference proteome</keyword>
<evidence type="ECO:0000259" key="1">
    <source>
        <dbReference type="Pfam" id="PF11790"/>
    </source>
</evidence>